<evidence type="ECO:0000256" key="5">
    <source>
        <dbReference type="SAM" id="MobiDB-lite"/>
    </source>
</evidence>
<feature type="compositionally biased region" description="Basic and acidic residues" evidence="5">
    <location>
        <begin position="1791"/>
        <end position="1800"/>
    </location>
</feature>
<gene>
    <name evidence="7" type="ORF">MYCIT1_LOCUS272</name>
</gene>
<feature type="domain" description="RRM" evidence="6">
    <location>
        <begin position="1470"/>
        <end position="1541"/>
    </location>
</feature>
<dbReference type="InterPro" id="IPR035979">
    <property type="entry name" value="RBD_domain_sf"/>
</dbReference>
<dbReference type="EMBL" id="CAVNYO010000003">
    <property type="protein sequence ID" value="CAK5261943.1"/>
    <property type="molecule type" value="Genomic_DNA"/>
</dbReference>
<dbReference type="Gene3D" id="1.25.40.10">
    <property type="entry name" value="Tetratricopeptide repeat domain"/>
    <property type="match status" value="3"/>
</dbReference>
<proteinExistence type="inferred from homology"/>
<keyword evidence="8" id="KW-1185">Reference proteome</keyword>
<feature type="compositionally biased region" description="Low complexity" evidence="5">
    <location>
        <begin position="2050"/>
        <end position="2066"/>
    </location>
</feature>
<dbReference type="InterPro" id="IPR002004">
    <property type="entry name" value="PABP_HYD_C"/>
</dbReference>
<evidence type="ECO:0000256" key="4">
    <source>
        <dbReference type="PROSITE-ProRule" id="PRU00176"/>
    </source>
</evidence>
<protein>
    <recommendedName>
        <fullName evidence="6">RRM domain-containing protein</fullName>
    </recommendedName>
</protein>
<evidence type="ECO:0000256" key="3">
    <source>
        <dbReference type="ARBA" id="ARBA00022884"/>
    </source>
</evidence>
<dbReference type="SMART" id="SM00028">
    <property type="entry name" value="TPR"/>
    <property type="match status" value="6"/>
</dbReference>
<dbReference type="SMART" id="SM00360">
    <property type="entry name" value="RRM"/>
    <property type="match status" value="2"/>
</dbReference>
<accession>A0AAD2GQC3</accession>
<dbReference type="Pfam" id="PF00076">
    <property type="entry name" value="RRM_1"/>
    <property type="match status" value="2"/>
</dbReference>
<feature type="region of interest" description="Disordered" evidence="5">
    <location>
        <begin position="1746"/>
        <end position="1804"/>
    </location>
</feature>
<dbReference type="InterPro" id="IPR012677">
    <property type="entry name" value="Nucleotide-bd_a/b_plait_sf"/>
</dbReference>
<dbReference type="SUPFAM" id="SSF48452">
    <property type="entry name" value="TPR-like"/>
    <property type="match status" value="2"/>
</dbReference>
<dbReference type="CDD" id="cd00590">
    <property type="entry name" value="RRM_SF"/>
    <property type="match status" value="2"/>
</dbReference>
<dbReference type="InterPro" id="IPR019734">
    <property type="entry name" value="TPR_rpt"/>
</dbReference>
<keyword evidence="2" id="KW-0677">Repeat</keyword>
<reference evidence="7" key="1">
    <citation type="submission" date="2023-11" db="EMBL/GenBank/DDBJ databases">
        <authorList>
            <person name="De Vega J J."/>
            <person name="De Vega J J."/>
        </authorList>
    </citation>
    <scope>NUCLEOTIDE SEQUENCE</scope>
</reference>
<dbReference type="InterPro" id="IPR011990">
    <property type="entry name" value="TPR-like_helical_dom_sf"/>
</dbReference>
<feature type="compositionally biased region" description="Low complexity" evidence="5">
    <location>
        <begin position="1936"/>
        <end position="1952"/>
    </location>
</feature>
<comment type="caution">
    <text evidence="7">The sequence shown here is derived from an EMBL/GenBank/DDBJ whole genome shotgun (WGS) entry which is preliminary data.</text>
</comment>
<feature type="region of interest" description="Disordered" evidence="5">
    <location>
        <begin position="1921"/>
        <end position="1955"/>
    </location>
</feature>
<sequence length="2178" mass="236756">MVPLHPLPLQPCPSKLCRRPHILCYLSRPTCCVRRERAAASASHAVAVPALATRTACVRPRAQAAAPLQGTWWCFWTKRGGSQDECRLASAIKQQACGQGIPMALPTLSTRRSTVSLGRVSRGGLGGYDRQARSSLCKQSRIDRFVNLSLFSFLIASERLIPRAYHVFKSALRGDDTEAAQFKASHCQAVKVHFVGVWDPDYDCSPLAAGSAFNINSCVVRRALILSTGQGFTDTSLSDTTSRSANGTNVPDVVEPHSAESSLRMPSSCGWMSYVRRALLIRFWPRLSRRRRRRCPETHQPQPETDLAMRNDAKEVWFAGDADGGDDMFDLRCAPVMWMQVQAVSAGLILSDARSTMSLTPTSKSGRSVPRIRRLPKNLNQPPQQISPNQLLHISVALQPASYRPSGSFDSFWATHWQDFVGRNVTDIDAAWLSPYQAKVDFEVFSPSEVKDVIRTLVAKDEFTPDDDLFRRLTLMALSGDLAESYLSAPCLSWVEMEEIVAFLKRLAARYPELFRSQLASFLECQGRHSSCTTSRAERLFEDALELRRRATETEFARYQLAHSLIRFGSHALSVGKSQKAVYFFDEATDILKSAFSGLAVGSEGATAACRATFSLFQLMQQNFARCVRDLGQDTSVLRLSERIIRLAHALREAGWGWPSDAVLAGARHDFAFGLSRGPASAARELWAAEEAVDNFRVLARRRPAWFVVRFETALYNFSVRLLQAGQYEEALRISLEESSFLGNECNDTLVGERSDDALARSWTQEARCYVAAGNLVEGIASAKKAVAARRASPGSDPSCLVEALHVLSIGLWLLPGCSAEALGVCREALDLQRQSSESRASLSYRRILAVLLHNFAKCLLEEGQHDDALEAAKEVLQLTSKFGGSNESDVAFAMSFAARCTTMSGKSSSGNEMAEKCLTLAYEIAVAEYPSRIDLLPIEIQLAETLFSASFSIKDVTKSIQAAGDAAAIYGKIVDSHSALSLRVALVRTWLRLGAVLASEERYDEALAVSVEAVDTARELGQAQSAWLPSALYGLAICLAGVGDFDKGEASARECLDMRRAQIADTGIDQPNSSASSPKIRKNYADALLLVSSFPTQTPGTNLQYIREAILIYRALLSESKPGAVQHASLSHRLMDALQNLAVKALVAGSREEALEASEEAVAIATDMRSEQVLVNVLYMHANALCEHGRFGEAAEAVEEADGIFAPSERGEAGAVFKSIRARYLIGVNRLADGLVQILEGLDLYKGAFDSDLTLLELESFIWFLFNICTSIRDVSDADIDLSELADEVLDLVRCINLVQSASARSRFETCLKSVSQWRSSFSWPRTMKESVTRCLSSGRSSLQIETIAMESEYQGIPEPENEGPMPHPILHEPLLYISNLPSSVSDENIAMAFATCGPFRPKIPRGGGEGPVNGTIEFKLLEKAEKALATLQSKALPGLMPPVPLVLSPYPPTTPPTPLPPPSALPRLVKHLPAGFTDSELYDIFRPFGAIASARTQTHFGQDTGMIEFWNEEEAKQAEDAMHFADVQGHNISVQLYQPRRTSGAMSEFNASAPSFVPSFGYVPHSPPAQYSPPRGSPYRQPISMQPGSPFIHGPGQQVQLAPVAGPGSGSQSGLIDPCNLFCKVPTNLSFSVVLAHSRCAKNLDPDIDSNGLFTHFRNFGQIVRCGGSLRVTDQHTDILFPVHVSCGTKVERVAASASCRTRHRNKAPSNAMQQMNGVLLGTKQIVVRLHEPKQLRQEKLAQRFSGHNGHPRNSSGATSPTASEGGESIAGWSPRHPSANLGSPVHGAHHERVDRGRRGSGSYYNAALSGTLNLPMRYEDLYALSPVVRQEVLTGELSRRVKAAGIVSENDIDAVVKALTSISLADVVTYLDDPAKLTRQIEVIQRSLHPVAPSSKSPSPSASQDSRLLDVNALNATASAPEHPSTPISVNASLSTPPRTSSPSGSVPPASERERILAAVSKLESTRQSELTDLLMSLPKRERAMCLFNAEILRAKLVDAKMVLDVSDDEAETPAETVQPVPVTPQAKRIAVPPAGSPQTPDLSSRGPSANASPAPATPGAPTHTIASLAKLPAVEIIRLVKSTTSSGLPLPKADPLVMQATDEFIDGLMDKPPATQKQQLGDKLFKTVKSFGIKQAPKVTIALLDQEDLRALAHLMNSYPAVLKDKASSVLPGK</sequence>
<dbReference type="GO" id="GO:0003723">
    <property type="term" value="F:RNA binding"/>
    <property type="evidence" value="ECO:0007669"/>
    <property type="project" value="UniProtKB-UniRule"/>
</dbReference>
<feature type="region of interest" description="Disordered" evidence="5">
    <location>
        <begin position="2013"/>
        <end position="2066"/>
    </location>
</feature>
<dbReference type="Proteomes" id="UP001295794">
    <property type="component" value="Unassembled WGS sequence"/>
</dbReference>
<dbReference type="InterPro" id="IPR036053">
    <property type="entry name" value="PABP-dom"/>
</dbReference>
<dbReference type="PANTHER" id="PTHR24012">
    <property type="entry name" value="RNA BINDING PROTEIN"/>
    <property type="match status" value="1"/>
</dbReference>
<dbReference type="PROSITE" id="PS50102">
    <property type="entry name" value="RRM"/>
    <property type="match status" value="1"/>
</dbReference>
<comment type="similarity">
    <text evidence="1">Belongs to the polyadenylate-binding protein type-1 family.</text>
</comment>
<dbReference type="Pfam" id="PF00658">
    <property type="entry name" value="MLLE"/>
    <property type="match status" value="1"/>
</dbReference>
<evidence type="ECO:0000259" key="6">
    <source>
        <dbReference type="PROSITE" id="PS50102"/>
    </source>
</evidence>
<feature type="compositionally biased region" description="Polar residues" evidence="5">
    <location>
        <begin position="1754"/>
        <end position="1765"/>
    </location>
</feature>
<dbReference type="SUPFAM" id="SSF54928">
    <property type="entry name" value="RNA-binding domain, RBD"/>
    <property type="match status" value="1"/>
</dbReference>
<organism evidence="7 8">
    <name type="scientific">Mycena citricolor</name>
    <dbReference type="NCBI Taxonomy" id="2018698"/>
    <lineage>
        <taxon>Eukaryota</taxon>
        <taxon>Fungi</taxon>
        <taxon>Dikarya</taxon>
        <taxon>Basidiomycota</taxon>
        <taxon>Agaricomycotina</taxon>
        <taxon>Agaricomycetes</taxon>
        <taxon>Agaricomycetidae</taxon>
        <taxon>Agaricales</taxon>
        <taxon>Marasmiineae</taxon>
        <taxon>Mycenaceae</taxon>
        <taxon>Mycena</taxon>
    </lineage>
</organism>
<keyword evidence="3 4" id="KW-0694">RNA-binding</keyword>
<evidence type="ECO:0000313" key="7">
    <source>
        <dbReference type="EMBL" id="CAK5261943.1"/>
    </source>
</evidence>
<dbReference type="SUPFAM" id="SSF63570">
    <property type="entry name" value="PABC (PABP) domain"/>
    <property type="match status" value="1"/>
</dbReference>
<evidence type="ECO:0000256" key="1">
    <source>
        <dbReference type="ARBA" id="ARBA00008557"/>
    </source>
</evidence>
<evidence type="ECO:0000313" key="8">
    <source>
        <dbReference type="Proteomes" id="UP001295794"/>
    </source>
</evidence>
<feature type="region of interest" description="Disordered" evidence="5">
    <location>
        <begin position="236"/>
        <end position="259"/>
    </location>
</feature>
<dbReference type="Gene3D" id="3.30.70.330">
    <property type="match status" value="2"/>
</dbReference>
<evidence type="ECO:0000256" key="2">
    <source>
        <dbReference type="ARBA" id="ARBA00022737"/>
    </source>
</evidence>
<dbReference type="Gene3D" id="1.10.1900.10">
    <property type="entry name" value="c-terminal domain of poly(a) binding protein"/>
    <property type="match status" value="1"/>
</dbReference>
<dbReference type="Pfam" id="PF13424">
    <property type="entry name" value="TPR_12"/>
    <property type="match status" value="1"/>
</dbReference>
<name>A0AAD2GQC3_9AGAR</name>
<dbReference type="InterPro" id="IPR000504">
    <property type="entry name" value="RRM_dom"/>
</dbReference>